<dbReference type="PANTHER" id="PTHR11042">
    <property type="entry name" value="EUKARYOTIC TRANSLATION INITIATION FACTOR 2-ALPHA KINASE EIF2-ALPHA KINASE -RELATED"/>
    <property type="match status" value="1"/>
</dbReference>
<keyword evidence="17" id="KW-0834">Unfolded protein response</keyword>
<gene>
    <name evidence="23" type="ORF">DPMN_098610</name>
</gene>
<dbReference type="Gene3D" id="3.30.200.20">
    <property type="entry name" value="Phosphorylase Kinase, domain 1"/>
    <property type="match status" value="1"/>
</dbReference>
<dbReference type="AlphaFoldDB" id="A0A9D4LDD2"/>
<dbReference type="PROSITE" id="PS00108">
    <property type="entry name" value="PROTEIN_KINASE_ST"/>
    <property type="match status" value="1"/>
</dbReference>
<evidence type="ECO:0000256" key="16">
    <source>
        <dbReference type="ARBA" id="ARBA00023180"/>
    </source>
</evidence>
<evidence type="ECO:0000256" key="10">
    <source>
        <dbReference type="ARBA" id="ARBA00022824"/>
    </source>
</evidence>
<feature type="region of interest" description="Disordered" evidence="21">
    <location>
        <begin position="473"/>
        <end position="513"/>
    </location>
</feature>
<dbReference type="EC" id="2.7.11.1" evidence="2"/>
<sequence length="1105" mass="124729">MFSGGSTDLRFQRVVDNTRKLIYISTLDGKFSALDVKNEGELLWSVPADGRPLLSSSISQLEIMENGVSTRYIPSLDGGLYRYDGESIHPVPLTADKLLSSSHKMSEDTMMVGGKDLVTLGLDPLTGQMRYKCGVKGCHTFGDDVGREDDLLIVTRQTQTVRAVDSRTGSEKWNYSVGQHEVAFMKGHHKVIDHHDDETERDEVTCSVDDEDTADTMDMFSGTVKIVVPDGMVVGVSPDNFQSVAWTYKFKSPISSVWLLYQGELRQLDLFDNKNIPALSSFSADDAPIHQPLLYVGMHDKQFYVQSSERMREKMMAASEKYKDDRLMTTCNTDASLPRVSWKPYLNTAQWRTPSMRNNQAQQIEGGSPINMVTEQCDQPDDHALVIWHENYPFDNGFYLYPEFTMKVPVSEKEGMSEATSDGNQSHESTLYEDVLAMPVTLWTWWKEVIAISVVFSVLTHIVLNRLQRVRDGREIEQSSSSSQPLSDTSSPKEDVENDSEGAVTLPSRQNSADQFESRYTADYDHMHVLGKGGFGVVFEARNKVDECHYAIKRIPLPNSDGAKEKVMREVKTLAKLDHVGIVRYFHTWIESPPAGWQEERDRAFECSEGVTSPIFSEYTSYTPSPLARGSQQTESSNNNLKDSPKLQTSPLDFLKNPLGDNILELTEGQIKRGASEEFSVHNISESGWGIEDMSTSNRSRGWWVHRKDLENDESGSFSGVGTPNLNQGHLDDSVDISFRHEHNNNLNSNNNVNNAKTTGKSVWDIQDVEPEDHIVRMEDSNSAFQIVFEDSGCGDRSSKDSIEDISEGCQSNLSRNCLDSSMGSNIDTTNPFKKTHSRSNSQLSVKLHSRSPSKDLANLTVEKETKHKDEADCDKKITTTEADRSTPKPKLYLYIQMQLCRKDTLKDWLSANTLNRDRHSVLDIFDQIVSAIEYVHDSGLMHRDLKPSNIFFSLDGVVKMGDFGLVTALTDEQNEVLLVGDPFKKHTAQVGTQLYMSPEQMSGKKYSAKVDIFSLGVILFELLYPFATQMERVNTLVNVKRQVFPERFNREMQKEATFVSWLLSPKPEDRPSAKAILDSELLKEFESRRMPRRFRTRTVSQNSS</sequence>
<keyword evidence="16" id="KW-0325">Glycoprotein</keyword>
<dbReference type="InterPro" id="IPR011009">
    <property type="entry name" value="Kinase-like_dom_sf"/>
</dbReference>
<keyword evidence="3" id="KW-0723">Serine/threonine-protein kinase</keyword>
<organism evidence="23 24">
    <name type="scientific">Dreissena polymorpha</name>
    <name type="common">Zebra mussel</name>
    <name type="synonym">Mytilus polymorpha</name>
    <dbReference type="NCBI Taxonomy" id="45954"/>
    <lineage>
        <taxon>Eukaryota</taxon>
        <taxon>Metazoa</taxon>
        <taxon>Spiralia</taxon>
        <taxon>Lophotrochozoa</taxon>
        <taxon>Mollusca</taxon>
        <taxon>Bivalvia</taxon>
        <taxon>Autobranchia</taxon>
        <taxon>Heteroconchia</taxon>
        <taxon>Euheterodonta</taxon>
        <taxon>Imparidentia</taxon>
        <taxon>Neoheterodontei</taxon>
        <taxon>Myida</taxon>
        <taxon>Dreissenoidea</taxon>
        <taxon>Dreissenidae</taxon>
        <taxon>Dreissena</taxon>
    </lineage>
</organism>
<keyword evidence="4" id="KW-0597">Phosphoprotein</keyword>
<reference evidence="23" key="2">
    <citation type="submission" date="2020-11" db="EMBL/GenBank/DDBJ databases">
        <authorList>
            <person name="McCartney M.A."/>
            <person name="Auch B."/>
            <person name="Kono T."/>
            <person name="Mallez S."/>
            <person name="Becker A."/>
            <person name="Gohl D.M."/>
            <person name="Silverstein K.A.T."/>
            <person name="Koren S."/>
            <person name="Bechman K.B."/>
            <person name="Herman A."/>
            <person name="Abrahante J.E."/>
            <person name="Garbe J."/>
        </authorList>
    </citation>
    <scope>NUCLEOTIDE SEQUENCE</scope>
    <source>
        <strain evidence="23">Duluth1</strain>
        <tissue evidence="23">Whole animal</tissue>
    </source>
</reference>
<keyword evidence="7" id="KW-0732">Signal</keyword>
<dbReference type="PROSITE" id="PS00107">
    <property type="entry name" value="PROTEIN_KINASE_ATP"/>
    <property type="match status" value="1"/>
</dbReference>
<dbReference type="Gene3D" id="1.10.510.10">
    <property type="entry name" value="Transferase(Phosphotransferase) domain 1"/>
    <property type="match status" value="1"/>
</dbReference>
<name>A0A9D4LDD2_DREPO</name>
<keyword evidence="24" id="KW-1185">Reference proteome</keyword>
<keyword evidence="6" id="KW-0812">Transmembrane</keyword>
<dbReference type="GO" id="GO:0004694">
    <property type="term" value="F:eukaryotic translation initiation factor 2alpha kinase activity"/>
    <property type="evidence" value="ECO:0007669"/>
    <property type="project" value="TreeGrafter"/>
</dbReference>
<keyword evidence="14" id="KW-0346">Stress response</keyword>
<evidence type="ECO:0000256" key="8">
    <source>
        <dbReference type="ARBA" id="ARBA00022741"/>
    </source>
</evidence>
<dbReference type="GO" id="GO:0005789">
    <property type="term" value="C:endoplasmic reticulum membrane"/>
    <property type="evidence" value="ECO:0007669"/>
    <property type="project" value="UniProtKB-SubCell"/>
</dbReference>
<evidence type="ECO:0000256" key="3">
    <source>
        <dbReference type="ARBA" id="ARBA00022527"/>
    </source>
</evidence>
<accession>A0A9D4LDD2</accession>
<dbReference type="Proteomes" id="UP000828390">
    <property type="component" value="Unassembled WGS sequence"/>
</dbReference>
<keyword evidence="15" id="KW-0472">Membrane</keyword>
<protein>
    <recommendedName>
        <fullName evidence="2">non-specific serine/threonine protein kinase</fullName>
        <ecNumber evidence="2">2.7.11.1</ecNumber>
    </recommendedName>
    <alternativeName>
        <fullName evidence="19">PRKR-like endoplasmic reticulum kinase</fullName>
    </alternativeName>
</protein>
<dbReference type="SMART" id="SM00564">
    <property type="entry name" value="PQQ"/>
    <property type="match status" value="2"/>
</dbReference>
<evidence type="ECO:0000256" key="18">
    <source>
        <dbReference type="ARBA" id="ARBA00037982"/>
    </source>
</evidence>
<evidence type="ECO:0000256" key="5">
    <source>
        <dbReference type="ARBA" id="ARBA00022679"/>
    </source>
</evidence>
<dbReference type="FunFam" id="3.30.200.20:FF:000193">
    <property type="entry name" value="Eukaryotic translation initiation factor 2-alpha kinase 3"/>
    <property type="match status" value="1"/>
</dbReference>
<evidence type="ECO:0000259" key="22">
    <source>
        <dbReference type="PROSITE" id="PS50011"/>
    </source>
</evidence>
<evidence type="ECO:0000256" key="13">
    <source>
        <dbReference type="ARBA" id="ARBA00022989"/>
    </source>
</evidence>
<evidence type="ECO:0000256" key="12">
    <source>
        <dbReference type="ARBA" id="ARBA00022845"/>
    </source>
</evidence>
<dbReference type="GO" id="GO:0034976">
    <property type="term" value="P:response to endoplasmic reticulum stress"/>
    <property type="evidence" value="ECO:0007669"/>
    <property type="project" value="UniProtKB-ARBA"/>
</dbReference>
<dbReference type="GO" id="GO:0005634">
    <property type="term" value="C:nucleus"/>
    <property type="evidence" value="ECO:0007669"/>
    <property type="project" value="TreeGrafter"/>
</dbReference>
<feature type="compositionally biased region" description="Low complexity" evidence="21">
    <location>
        <begin position="479"/>
        <end position="490"/>
    </location>
</feature>
<dbReference type="PROSITE" id="PS50011">
    <property type="entry name" value="PROTEIN_KINASE_DOM"/>
    <property type="match status" value="1"/>
</dbReference>
<evidence type="ECO:0000256" key="2">
    <source>
        <dbReference type="ARBA" id="ARBA00012513"/>
    </source>
</evidence>
<dbReference type="Pfam" id="PF00069">
    <property type="entry name" value="Pkinase"/>
    <property type="match status" value="2"/>
</dbReference>
<feature type="domain" description="Protein kinase" evidence="22">
    <location>
        <begin position="524"/>
        <end position="1083"/>
    </location>
</feature>
<dbReference type="PANTHER" id="PTHR11042:SF91">
    <property type="entry name" value="EUKARYOTIC TRANSLATION INITIATION FACTOR 2-ALPHA KINASE"/>
    <property type="match status" value="1"/>
</dbReference>
<dbReference type="GO" id="GO:0005524">
    <property type="term" value="F:ATP binding"/>
    <property type="evidence" value="ECO:0007669"/>
    <property type="project" value="UniProtKB-UniRule"/>
</dbReference>
<feature type="region of interest" description="Disordered" evidence="21">
    <location>
        <begin position="622"/>
        <end position="651"/>
    </location>
</feature>
<dbReference type="InterPro" id="IPR017441">
    <property type="entry name" value="Protein_kinase_ATP_BS"/>
</dbReference>
<dbReference type="GO" id="GO:0006986">
    <property type="term" value="P:response to unfolded protein"/>
    <property type="evidence" value="ECO:0007669"/>
    <property type="project" value="UniProtKB-KW"/>
</dbReference>
<evidence type="ECO:0000256" key="19">
    <source>
        <dbReference type="ARBA" id="ARBA00041500"/>
    </source>
</evidence>
<evidence type="ECO:0000256" key="11">
    <source>
        <dbReference type="ARBA" id="ARBA00022840"/>
    </source>
</evidence>
<keyword evidence="10" id="KW-0256">Endoplasmic reticulum</keyword>
<dbReference type="Gene3D" id="2.130.10.10">
    <property type="entry name" value="YVTN repeat-like/Quinoprotein amine dehydrogenase"/>
    <property type="match status" value="1"/>
</dbReference>
<keyword evidence="5" id="KW-0808">Transferase</keyword>
<evidence type="ECO:0000256" key="9">
    <source>
        <dbReference type="ARBA" id="ARBA00022777"/>
    </source>
</evidence>
<evidence type="ECO:0000256" key="21">
    <source>
        <dbReference type="SAM" id="MobiDB-lite"/>
    </source>
</evidence>
<dbReference type="InterPro" id="IPR000719">
    <property type="entry name" value="Prot_kinase_dom"/>
</dbReference>
<feature type="region of interest" description="Disordered" evidence="21">
    <location>
        <begin position="821"/>
        <end position="857"/>
    </location>
</feature>
<comment type="caution">
    <text evidence="23">The sequence shown here is derived from an EMBL/GenBank/DDBJ whole genome shotgun (WGS) entry which is preliminary data.</text>
</comment>
<dbReference type="EMBL" id="JAIWYP010000003">
    <property type="protein sequence ID" value="KAH3856030.1"/>
    <property type="molecule type" value="Genomic_DNA"/>
</dbReference>
<dbReference type="SMART" id="SM00220">
    <property type="entry name" value="S_TKc"/>
    <property type="match status" value="1"/>
</dbReference>
<dbReference type="InterPro" id="IPR008271">
    <property type="entry name" value="Ser/Thr_kinase_AS"/>
</dbReference>
<feature type="binding site" evidence="20">
    <location>
        <position position="553"/>
    </location>
    <ligand>
        <name>ATP</name>
        <dbReference type="ChEBI" id="CHEBI:30616"/>
    </ligand>
</feature>
<feature type="compositionally biased region" description="Polar residues" evidence="21">
    <location>
        <begin position="821"/>
        <end position="845"/>
    </location>
</feature>
<proteinExistence type="inferred from homology"/>
<dbReference type="InterPro" id="IPR011047">
    <property type="entry name" value="Quinoprotein_ADH-like_sf"/>
</dbReference>
<evidence type="ECO:0000256" key="17">
    <source>
        <dbReference type="ARBA" id="ARBA00023230"/>
    </source>
</evidence>
<comment type="subcellular location">
    <subcellularLocation>
        <location evidence="1">Endoplasmic reticulum membrane</location>
        <topology evidence="1">Single-pass type I membrane protein</topology>
    </subcellularLocation>
</comment>
<reference evidence="23" key="1">
    <citation type="journal article" date="2019" name="bioRxiv">
        <title>The Genome of the Zebra Mussel, Dreissena polymorpha: A Resource for Invasive Species Research.</title>
        <authorList>
            <person name="McCartney M.A."/>
            <person name="Auch B."/>
            <person name="Kono T."/>
            <person name="Mallez S."/>
            <person name="Zhang Y."/>
            <person name="Obille A."/>
            <person name="Becker A."/>
            <person name="Abrahante J.E."/>
            <person name="Garbe J."/>
            <person name="Badalamenti J.P."/>
            <person name="Herman A."/>
            <person name="Mangelson H."/>
            <person name="Liachko I."/>
            <person name="Sullivan S."/>
            <person name="Sone E.D."/>
            <person name="Koren S."/>
            <person name="Silverstein K.A.T."/>
            <person name="Beckman K.B."/>
            <person name="Gohl D.M."/>
        </authorList>
    </citation>
    <scope>NUCLEOTIDE SEQUENCE</scope>
    <source>
        <strain evidence="23">Duluth1</strain>
        <tissue evidence="23">Whole animal</tissue>
    </source>
</reference>
<evidence type="ECO:0000256" key="20">
    <source>
        <dbReference type="PROSITE-ProRule" id="PRU10141"/>
    </source>
</evidence>
<evidence type="ECO:0000256" key="4">
    <source>
        <dbReference type="ARBA" id="ARBA00022553"/>
    </source>
</evidence>
<keyword evidence="11 20" id="KW-0067">ATP-binding</keyword>
<dbReference type="FunFam" id="1.10.510.10:FF:000251">
    <property type="entry name" value="eukaryotic translation initiation factor 2-alpha kinase 3"/>
    <property type="match status" value="1"/>
</dbReference>
<comment type="similarity">
    <text evidence="18">Belongs to the protein kinase superfamily. Ser/Thr protein kinase family. GCN2 subfamily.</text>
</comment>
<keyword evidence="13" id="KW-1133">Transmembrane helix</keyword>
<keyword evidence="9" id="KW-0418">Kinase</keyword>
<dbReference type="SUPFAM" id="SSF50998">
    <property type="entry name" value="Quinoprotein alcohol dehydrogenase-like"/>
    <property type="match status" value="1"/>
</dbReference>
<dbReference type="InterPro" id="IPR015943">
    <property type="entry name" value="WD40/YVTN_repeat-like_dom_sf"/>
</dbReference>
<keyword evidence="12" id="KW-0810">Translation regulation</keyword>
<dbReference type="SUPFAM" id="SSF56112">
    <property type="entry name" value="Protein kinase-like (PK-like)"/>
    <property type="match status" value="1"/>
</dbReference>
<evidence type="ECO:0000313" key="24">
    <source>
        <dbReference type="Proteomes" id="UP000828390"/>
    </source>
</evidence>
<evidence type="ECO:0000313" key="23">
    <source>
        <dbReference type="EMBL" id="KAH3856030.1"/>
    </source>
</evidence>
<evidence type="ECO:0000256" key="1">
    <source>
        <dbReference type="ARBA" id="ARBA00004115"/>
    </source>
</evidence>
<dbReference type="InterPro" id="IPR018391">
    <property type="entry name" value="PQQ_b-propeller_rpt"/>
</dbReference>
<evidence type="ECO:0000256" key="15">
    <source>
        <dbReference type="ARBA" id="ARBA00023136"/>
    </source>
</evidence>
<evidence type="ECO:0000256" key="6">
    <source>
        <dbReference type="ARBA" id="ARBA00022692"/>
    </source>
</evidence>
<evidence type="ECO:0000256" key="7">
    <source>
        <dbReference type="ARBA" id="ARBA00022729"/>
    </source>
</evidence>
<dbReference type="InterPro" id="IPR050339">
    <property type="entry name" value="CC_SR_Kinase"/>
</dbReference>
<evidence type="ECO:0000256" key="14">
    <source>
        <dbReference type="ARBA" id="ARBA00023016"/>
    </source>
</evidence>
<keyword evidence="8 20" id="KW-0547">Nucleotide-binding</keyword>